<dbReference type="Gene3D" id="3.40.50.10860">
    <property type="entry name" value="Leucine Dehydrogenase, chain A, domain 1"/>
    <property type="match status" value="1"/>
</dbReference>
<reference evidence="6 7" key="1">
    <citation type="submission" date="2022-03" db="EMBL/GenBank/DDBJ databases">
        <title>Ignatzschineria rhizosphaerae HR5S32.</title>
        <authorList>
            <person name="Sun J.Q."/>
            <person name="Feng J.Y."/>
        </authorList>
    </citation>
    <scope>NUCLEOTIDE SEQUENCE [LARGE SCALE GENOMIC DNA]</scope>
    <source>
        <strain evidence="6 7">HR5S32</strain>
    </source>
</reference>
<keyword evidence="4" id="KW-0028">Amino-acid biosynthesis</keyword>
<dbReference type="EMBL" id="CP093379">
    <property type="protein sequence ID" value="UNM96568.1"/>
    <property type="molecule type" value="Genomic_DNA"/>
</dbReference>
<sequence length="278" mass="30846">MSEFQISGETRLFGIFADPVKQVQTPQFMNRIFKQLKIDAVCVPFEVDSDHLEQLLNVSKHIKNFEGAVITIPHKIPIMKMCDQLAPNVLEIGTVNAIRFNDQKEVIGDTFDGSGFVLGLLRNNVPLDQTSRVYQVGAGGAGRAIAFNLLHQGVTNLTIYNKPLEQAQLLIDDLQKTYPNATLTLGDDQPTDMTVCINATPVGMIGMEEMIPFSLDHLDQETWITEVIMRPDVTLLLKKAQEKGMPIVKGVEMLKGQATQMAAFLLNDPAILKIDLKL</sequence>
<evidence type="ECO:0000313" key="7">
    <source>
        <dbReference type="Proteomes" id="UP000829542"/>
    </source>
</evidence>
<dbReference type="InterPro" id="IPR046346">
    <property type="entry name" value="Aminoacid_DH-like_N_sf"/>
</dbReference>
<accession>A0ABY3X109</accession>
<dbReference type="Gene3D" id="3.40.50.720">
    <property type="entry name" value="NAD(P)-binding Rossmann-like Domain"/>
    <property type="match status" value="1"/>
</dbReference>
<organism evidence="6 7">
    <name type="scientific">Ignatzschineria rhizosphaerae</name>
    <dbReference type="NCBI Taxonomy" id="2923279"/>
    <lineage>
        <taxon>Bacteria</taxon>
        <taxon>Pseudomonadati</taxon>
        <taxon>Pseudomonadota</taxon>
        <taxon>Gammaproteobacteria</taxon>
        <taxon>Cardiobacteriales</taxon>
        <taxon>Ignatzschineriaceae</taxon>
        <taxon>Ignatzschineria</taxon>
    </lineage>
</organism>
<evidence type="ECO:0000256" key="4">
    <source>
        <dbReference type="ARBA" id="ARBA00023141"/>
    </source>
</evidence>
<name>A0ABY3X109_9GAMM</name>
<evidence type="ECO:0000256" key="3">
    <source>
        <dbReference type="ARBA" id="ARBA00023002"/>
    </source>
</evidence>
<protein>
    <recommendedName>
        <fullName evidence="5">Shikimate dehydrogenase substrate binding N-terminal domain-containing protein</fullName>
    </recommendedName>
</protein>
<dbReference type="PANTHER" id="PTHR21089:SF1">
    <property type="entry name" value="BIFUNCTIONAL 3-DEHYDROQUINATE DEHYDRATASE_SHIKIMATE DEHYDROGENASE, CHLOROPLASTIC"/>
    <property type="match status" value="1"/>
</dbReference>
<evidence type="ECO:0000259" key="5">
    <source>
        <dbReference type="Pfam" id="PF08501"/>
    </source>
</evidence>
<dbReference type="InterPro" id="IPR013708">
    <property type="entry name" value="Shikimate_DH-bd_N"/>
</dbReference>
<dbReference type="Proteomes" id="UP000829542">
    <property type="component" value="Chromosome"/>
</dbReference>
<keyword evidence="3" id="KW-0560">Oxidoreductase</keyword>
<keyword evidence="4" id="KW-0057">Aromatic amino acid biosynthesis</keyword>
<dbReference type="RefSeq" id="WP_242150388.1">
    <property type="nucleotide sequence ID" value="NZ_CP093379.1"/>
</dbReference>
<dbReference type="Pfam" id="PF08501">
    <property type="entry name" value="Shikimate_dh_N"/>
    <property type="match status" value="1"/>
</dbReference>
<evidence type="ECO:0000256" key="2">
    <source>
        <dbReference type="ARBA" id="ARBA00022857"/>
    </source>
</evidence>
<evidence type="ECO:0000256" key="1">
    <source>
        <dbReference type="ARBA" id="ARBA00004871"/>
    </source>
</evidence>
<proteinExistence type="predicted"/>
<dbReference type="InterPro" id="IPR022893">
    <property type="entry name" value="Shikimate_DH_fam"/>
</dbReference>
<evidence type="ECO:0000313" key="6">
    <source>
        <dbReference type="EMBL" id="UNM96568.1"/>
    </source>
</evidence>
<dbReference type="InterPro" id="IPR036291">
    <property type="entry name" value="NAD(P)-bd_dom_sf"/>
</dbReference>
<keyword evidence="7" id="KW-1185">Reference proteome</keyword>
<comment type="pathway">
    <text evidence="1">Metabolic intermediate biosynthesis; chorismate biosynthesis; chorismate from D-erythrose 4-phosphate and phosphoenolpyruvate: step 4/7.</text>
</comment>
<dbReference type="PANTHER" id="PTHR21089">
    <property type="entry name" value="SHIKIMATE DEHYDROGENASE"/>
    <property type="match status" value="1"/>
</dbReference>
<dbReference type="SUPFAM" id="SSF53223">
    <property type="entry name" value="Aminoacid dehydrogenase-like, N-terminal domain"/>
    <property type="match status" value="1"/>
</dbReference>
<gene>
    <name evidence="6" type="ORF">MMG00_01525</name>
</gene>
<keyword evidence="2" id="KW-0521">NADP</keyword>
<feature type="domain" description="Shikimate dehydrogenase substrate binding N-terminal" evidence="5">
    <location>
        <begin position="15"/>
        <end position="98"/>
    </location>
</feature>
<dbReference type="SUPFAM" id="SSF51735">
    <property type="entry name" value="NAD(P)-binding Rossmann-fold domains"/>
    <property type="match status" value="1"/>
</dbReference>